<evidence type="ECO:0000313" key="3">
    <source>
        <dbReference type="Proteomes" id="UP000324832"/>
    </source>
</evidence>
<feature type="region of interest" description="Disordered" evidence="1">
    <location>
        <begin position="1"/>
        <end position="21"/>
    </location>
</feature>
<keyword evidence="3" id="KW-1185">Reference proteome</keyword>
<name>A0A5E4QRX5_9NEOP</name>
<accession>A0A5E4QRX5</accession>
<evidence type="ECO:0000313" key="2">
    <source>
        <dbReference type="EMBL" id="VVD00326.1"/>
    </source>
</evidence>
<organism evidence="2 3">
    <name type="scientific">Leptidea sinapis</name>
    <dbReference type="NCBI Taxonomy" id="189913"/>
    <lineage>
        <taxon>Eukaryota</taxon>
        <taxon>Metazoa</taxon>
        <taxon>Ecdysozoa</taxon>
        <taxon>Arthropoda</taxon>
        <taxon>Hexapoda</taxon>
        <taxon>Insecta</taxon>
        <taxon>Pterygota</taxon>
        <taxon>Neoptera</taxon>
        <taxon>Endopterygota</taxon>
        <taxon>Lepidoptera</taxon>
        <taxon>Glossata</taxon>
        <taxon>Ditrysia</taxon>
        <taxon>Papilionoidea</taxon>
        <taxon>Pieridae</taxon>
        <taxon>Dismorphiinae</taxon>
        <taxon>Leptidea</taxon>
    </lineage>
</organism>
<proteinExistence type="predicted"/>
<evidence type="ECO:0000256" key="1">
    <source>
        <dbReference type="SAM" id="MobiDB-lite"/>
    </source>
</evidence>
<protein>
    <submittedName>
        <fullName evidence="2">Uncharacterized protein</fullName>
    </submittedName>
</protein>
<dbReference type="Proteomes" id="UP000324832">
    <property type="component" value="Unassembled WGS sequence"/>
</dbReference>
<dbReference type="EMBL" id="FZQP02004623">
    <property type="protein sequence ID" value="VVD00326.1"/>
    <property type="molecule type" value="Genomic_DNA"/>
</dbReference>
<dbReference type="AlphaFoldDB" id="A0A5E4QRX5"/>
<reference evidence="2 3" key="1">
    <citation type="submission" date="2017-07" db="EMBL/GenBank/DDBJ databases">
        <authorList>
            <person name="Talla V."/>
            <person name="Backstrom N."/>
        </authorList>
    </citation>
    <scope>NUCLEOTIDE SEQUENCE [LARGE SCALE GENOMIC DNA]</scope>
</reference>
<gene>
    <name evidence="2" type="ORF">LSINAPIS_LOCUS10992</name>
</gene>
<sequence length="60" mass="6689">MHRINTRDAAPVTSPPYRVSSAKKEIIRRDRVSYLGHVVSTRGIKPDSQKVEAVPAETSE</sequence>